<evidence type="ECO:0000313" key="2">
    <source>
        <dbReference type="EMBL" id="JAE34374.1"/>
    </source>
</evidence>
<sequence>MHTMEPRRRGPNRPGLIGKRGGAEQTAEQCGMHTFEALLEKDLTGREEQQR</sequence>
<dbReference type="EMBL" id="GBRH01163522">
    <property type="protein sequence ID" value="JAE34374.1"/>
    <property type="molecule type" value="Transcribed_RNA"/>
</dbReference>
<name>A0A0A9HEY2_ARUDO</name>
<reference evidence="2" key="1">
    <citation type="submission" date="2014-09" db="EMBL/GenBank/DDBJ databases">
        <authorList>
            <person name="Magalhaes I.L.F."/>
            <person name="Oliveira U."/>
            <person name="Santos F.R."/>
            <person name="Vidigal T.H.D.A."/>
            <person name="Brescovit A.D."/>
            <person name="Santos A.J."/>
        </authorList>
    </citation>
    <scope>NUCLEOTIDE SEQUENCE</scope>
    <source>
        <tissue evidence="2">Shoot tissue taken approximately 20 cm above the soil surface</tissue>
    </source>
</reference>
<protein>
    <submittedName>
        <fullName evidence="2">Uncharacterized protein</fullName>
    </submittedName>
</protein>
<dbReference type="AlphaFoldDB" id="A0A0A9HEY2"/>
<proteinExistence type="predicted"/>
<feature type="region of interest" description="Disordered" evidence="1">
    <location>
        <begin position="1"/>
        <end position="27"/>
    </location>
</feature>
<organism evidence="2">
    <name type="scientific">Arundo donax</name>
    <name type="common">Giant reed</name>
    <name type="synonym">Donax arundinaceus</name>
    <dbReference type="NCBI Taxonomy" id="35708"/>
    <lineage>
        <taxon>Eukaryota</taxon>
        <taxon>Viridiplantae</taxon>
        <taxon>Streptophyta</taxon>
        <taxon>Embryophyta</taxon>
        <taxon>Tracheophyta</taxon>
        <taxon>Spermatophyta</taxon>
        <taxon>Magnoliopsida</taxon>
        <taxon>Liliopsida</taxon>
        <taxon>Poales</taxon>
        <taxon>Poaceae</taxon>
        <taxon>PACMAD clade</taxon>
        <taxon>Arundinoideae</taxon>
        <taxon>Arundineae</taxon>
        <taxon>Arundo</taxon>
    </lineage>
</organism>
<accession>A0A0A9HEY2</accession>
<evidence type="ECO:0000256" key="1">
    <source>
        <dbReference type="SAM" id="MobiDB-lite"/>
    </source>
</evidence>
<reference evidence="2" key="2">
    <citation type="journal article" date="2015" name="Data Brief">
        <title>Shoot transcriptome of the giant reed, Arundo donax.</title>
        <authorList>
            <person name="Barrero R.A."/>
            <person name="Guerrero F.D."/>
            <person name="Moolhuijzen P."/>
            <person name="Goolsby J.A."/>
            <person name="Tidwell J."/>
            <person name="Bellgard S.E."/>
            <person name="Bellgard M.I."/>
        </authorList>
    </citation>
    <scope>NUCLEOTIDE SEQUENCE</scope>
    <source>
        <tissue evidence="2">Shoot tissue taken approximately 20 cm above the soil surface</tissue>
    </source>
</reference>